<sequence length="208" mass="24036">MLINNLELIVPLLPKNNPEVFCHMQIVCRAKDHKDEKVKEGAIKTYFIRDEEHLRKVMPEVILLCEHYGARAYINVSPKSFEKLQKLMLVKLASLVCEGNIQNPRKTLNSAAGALISRNPVWIVDVDNMEIKELLLGWFDDYFKLDPTLPFCNTRKELYLTGIIPTKQGCHLLIRPFNLKEFNNNFPDVDVHKNSMGTLLYYSDSIDM</sequence>
<name>A0A7M1RZR1_9CAUD</name>
<dbReference type="EMBL" id="MT774389">
    <property type="protein sequence ID" value="QOR59391.1"/>
    <property type="molecule type" value="Genomic_DNA"/>
</dbReference>
<protein>
    <submittedName>
        <fullName evidence="1">Uncharacterized protein</fullName>
    </submittedName>
</protein>
<accession>A0A7M1RZR1</accession>
<organism evidence="1 2">
    <name type="scientific">uncultured phage cr116_1</name>
    <dbReference type="NCBI Taxonomy" id="2772073"/>
    <lineage>
        <taxon>Viruses</taxon>
        <taxon>Duplodnaviria</taxon>
        <taxon>Heunggongvirae</taxon>
        <taxon>Uroviricota</taxon>
        <taxon>Caudoviricetes</taxon>
        <taxon>Crassvirales</taxon>
        <taxon>Steigviridae</taxon>
        <taxon>Asinivirinae</taxon>
        <taxon>Pamirivirus</taxon>
        <taxon>Pamirivirus faecium</taxon>
    </lineage>
</organism>
<evidence type="ECO:0000313" key="1">
    <source>
        <dbReference type="EMBL" id="QOR59391.1"/>
    </source>
</evidence>
<reference evidence="1 2" key="1">
    <citation type="submission" date="2020-07" db="EMBL/GenBank/DDBJ databases">
        <title>Taxonomic proposal: Crassvirales, a new order of highly abundant and diverse bacterial viruses.</title>
        <authorList>
            <person name="Shkoporov A.N."/>
            <person name="Stockdale S.R."/>
            <person name="Guerin E."/>
            <person name="Ross R.P."/>
            <person name="Hill C."/>
        </authorList>
    </citation>
    <scope>NUCLEOTIDE SEQUENCE [LARGE SCALE GENOMIC DNA]</scope>
</reference>
<dbReference type="GeneID" id="65129953"/>
<dbReference type="RefSeq" id="YP_010111549.1">
    <property type="nucleotide sequence ID" value="NC_055882.1"/>
</dbReference>
<proteinExistence type="predicted"/>
<dbReference type="KEGG" id="vg:65129953"/>
<dbReference type="Proteomes" id="UP000593686">
    <property type="component" value="Genome"/>
</dbReference>
<evidence type="ECO:0000313" key="2">
    <source>
        <dbReference type="Proteomes" id="UP000593686"/>
    </source>
</evidence>
<keyword evidence="2" id="KW-1185">Reference proteome</keyword>